<feature type="binding site" evidence="6">
    <location>
        <position position="336"/>
    </location>
    <ligand>
        <name>Mg(2+)</name>
        <dbReference type="ChEBI" id="CHEBI:18420"/>
        <label>1</label>
    </ligand>
</feature>
<keyword evidence="8" id="KW-0234">DNA repair</keyword>
<dbReference type="NCBIfam" id="TIGR00633">
    <property type="entry name" value="xth"/>
    <property type="match status" value="1"/>
</dbReference>
<dbReference type="CDD" id="cd09087">
    <property type="entry name" value="Ape1-like_AP-endo"/>
    <property type="match status" value="1"/>
</dbReference>
<evidence type="ECO:0000256" key="2">
    <source>
        <dbReference type="ARBA" id="ARBA00022723"/>
    </source>
</evidence>
<dbReference type="GO" id="GO:0005634">
    <property type="term" value="C:nucleus"/>
    <property type="evidence" value="ECO:0007669"/>
    <property type="project" value="TreeGrafter"/>
</dbReference>
<keyword evidence="12" id="KW-1185">Reference proteome</keyword>
<feature type="domain" description="Endonuclease/exonuclease/phosphatase" evidence="10">
    <location>
        <begin position="190"/>
        <end position="443"/>
    </location>
</feature>
<evidence type="ECO:0000256" key="3">
    <source>
        <dbReference type="ARBA" id="ARBA00022801"/>
    </source>
</evidence>
<dbReference type="Gene3D" id="3.60.10.10">
    <property type="entry name" value="Endonuclease/exonuclease/phosphatase"/>
    <property type="match status" value="1"/>
</dbReference>
<organism evidence="11 12">
    <name type="scientific">Tilletia walkeri</name>
    <dbReference type="NCBI Taxonomy" id="117179"/>
    <lineage>
        <taxon>Eukaryota</taxon>
        <taxon>Fungi</taxon>
        <taxon>Dikarya</taxon>
        <taxon>Basidiomycota</taxon>
        <taxon>Ustilaginomycotina</taxon>
        <taxon>Exobasidiomycetes</taxon>
        <taxon>Tilletiales</taxon>
        <taxon>Tilletiaceae</taxon>
        <taxon>Tilletia</taxon>
    </lineage>
</organism>
<evidence type="ECO:0000256" key="7">
    <source>
        <dbReference type="PIRSR" id="PIRSR604808-3"/>
    </source>
</evidence>
<evidence type="ECO:0000256" key="4">
    <source>
        <dbReference type="ARBA" id="ARBA00022842"/>
    </source>
</evidence>
<feature type="compositionally biased region" description="Basic residues" evidence="9">
    <location>
        <begin position="121"/>
        <end position="130"/>
    </location>
</feature>
<dbReference type="SUPFAM" id="SSF56219">
    <property type="entry name" value="DNase I-like"/>
    <property type="match status" value="1"/>
</dbReference>
<evidence type="ECO:0000256" key="6">
    <source>
        <dbReference type="PIRSR" id="PIRSR604808-2"/>
    </source>
</evidence>
<keyword evidence="2 6" id="KW-0479">Metal-binding</keyword>
<proteinExistence type="inferred from homology"/>
<feature type="site" description="Interaction with DNA substrate" evidence="7">
    <location>
        <position position="443"/>
    </location>
</feature>
<feature type="binding site" evidence="6">
    <location>
        <position position="338"/>
    </location>
    <ligand>
        <name>Mg(2+)</name>
        <dbReference type="ChEBI" id="CHEBI:18420"/>
        <label>1</label>
    </ligand>
</feature>
<sequence length="454" mass="49405">MPPRSSSRVVAAQAAKAAVESDAIIAAATASPKPRSSSTATKRKAKDEDDEGTTVAKDTKTKTGKGKGKAVKKDEDDEEKAKPSTPKGKAKAKAKAKETEDDNDSALTDLSEDDAATGPKPPKKQKKSRARKDTAGGPDDSPFKPVNEDSTADESLPKNIGLPVEIKLSPRPEGQIRMAAWNITSLKSAVDKGMMRYLQAEDADIIVLTETKVNETPMHPGLTAIYKHQYWGIGTKKGYAGTAILSKVKPIKITVGFPAETGKAADGEEAIQEEPELDTKGRIITAEFETLYLIGTYAVNAGEGLKSMPAKQHWQRLMAAHMATLDAKKPVVWCGDFNVAPSERDLALANKKWNKSPGFTHIECTNHAALLAGTATPTSKPFLDIWRELHPDAVGHYSFFGWRGQCRSKGIGWRLDSFIVSERFRERVKACEIRHEMYGPSDHIPVYCDIQGPL</sequence>
<evidence type="ECO:0000259" key="10">
    <source>
        <dbReference type="Pfam" id="PF03372"/>
    </source>
</evidence>
<dbReference type="Pfam" id="PF03372">
    <property type="entry name" value="Exo_endo_phos"/>
    <property type="match status" value="1"/>
</dbReference>
<dbReference type="Proteomes" id="UP000078113">
    <property type="component" value="Unassembled WGS sequence"/>
</dbReference>
<feature type="binding site" evidence="6">
    <location>
        <position position="182"/>
    </location>
    <ligand>
        <name>Mg(2+)</name>
        <dbReference type="ChEBI" id="CHEBI:18420"/>
        <label>1</label>
    </ligand>
</feature>
<dbReference type="GO" id="GO:0006284">
    <property type="term" value="P:base-excision repair"/>
    <property type="evidence" value="ECO:0007669"/>
    <property type="project" value="TreeGrafter"/>
</dbReference>
<evidence type="ECO:0000313" key="12">
    <source>
        <dbReference type="Proteomes" id="UP000078113"/>
    </source>
</evidence>
<evidence type="ECO:0000256" key="8">
    <source>
        <dbReference type="RuleBase" id="RU362131"/>
    </source>
</evidence>
<feature type="active site" description="Proton acceptor" evidence="5">
    <location>
        <position position="443"/>
    </location>
</feature>
<feature type="site" description="Important for catalytic activity" evidence="7">
    <location>
        <position position="416"/>
    </location>
</feature>
<keyword evidence="8" id="KW-0227">DNA damage</keyword>
<feature type="site" description="Transition state stabilizer" evidence="7">
    <location>
        <position position="338"/>
    </location>
</feature>
<feature type="binding site" evidence="6">
    <location>
        <position position="210"/>
    </location>
    <ligand>
        <name>Mg(2+)</name>
        <dbReference type="ChEBI" id="CHEBI:18420"/>
        <label>2</label>
    </ligand>
</feature>
<feature type="compositionally biased region" description="Basic and acidic residues" evidence="9">
    <location>
        <begin position="71"/>
        <end position="82"/>
    </location>
</feature>
<name>A0A8X7NAB1_9BASI</name>
<reference evidence="11" key="2">
    <citation type="journal article" date="2019" name="IMA Fungus">
        <title>Genome sequencing and comparison of five Tilletia species to identify candidate genes for the detection of regulated species infecting wheat.</title>
        <authorList>
            <person name="Nguyen H.D.T."/>
            <person name="Sultana T."/>
            <person name="Kesanakurti P."/>
            <person name="Hambleton S."/>
        </authorList>
    </citation>
    <scope>NUCLEOTIDE SEQUENCE</scope>
    <source>
        <strain evidence="11">DAOMC 236422</strain>
    </source>
</reference>
<comment type="caution">
    <text evidence="11">The sequence shown here is derived from an EMBL/GenBank/DDBJ whole genome shotgun (WGS) entry which is preliminary data.</text>
</comment>
<evidence type="ECO:0000313" key="11">
    <source>
        <dbReference type="EMBL" id="KAE8269584.1"/>
    </source>
</evidence>
<keyword evidence="3" id="KW-0378">Hydrolase</keyword>
<dbReference type="GO" id="GO:0008081">
    <property type="term" value="F:phosphoric diester hydrolase activity"/>
    <property type="evidence" value="ECO:0007669"/>
    <property type="project" value="TreeGrafter"/>
</dbReference>
<dbReference type="PROSITE" id="PS51435">
    <property type="entry name" value="AP_NUCLEASE_F1_4"/>
    <property type="match status" value="1"/>
</dbReference>
<comment type="similarity">
    <text evidence="1 8">Belongs to the DNA repair enzymes AP/ExoA family.</text>
</comment>
<feature type="region of interest" description="Disordered" evidence="9">
    <location>
        <begin position="26"/>
        <end position="158"/>
    </location>
</feature>
<dbReference type="GO" id="GO:0003906">
    <property type="term" value="F:DNA-(apurinic or apyrimidinic site) endonuclease activity"/>
    <property type="evidence" value="ECO:0007669"/>
    <property type="project" value="TreeGrafter"/>
</dbReference>
<dbReference type="EC" id="3.1.-.-" evidence="8"/>
<protein>
    <recommendedName>
        <fullName evidence="8">DNA-(apurinic or apyrimidinic site) endonuclease</fullName>
        <ecNumber evidence="8">3.1.-.-</ecNumber>
    </recommendedName>
</protein>
<feature type="compositionally biased region" description="Acidic residues" evidence="9">
    <location>
        <begin position="99"/>
        <end position="115"/>
    </location>
</feature>
<dbReference type="InterPro" id="IPR004808">
    <property type="entry name" value="AP_endonuc_1"/>
</dbReference>
<dbReference type="PANTHER" id="PTHR22748">
    <property type="entry name" value="AP ENDONUCLEASE"/>
    <property type="match status" value="1"/>
</dbReference>
<dbReference type="InterPro" id="IPR005135">
    <property type="entry name" value="Endo/exonuclease/phosphatase"/>
</dbReference>
<dbReference type="InterPro" id="IPR036691">
    <property type="entry name" value="Endo/exonu/phosph_ase_sf"/>
</dbReference>
<accession>A0A8X7NAB1</accession>
<evidence type="ECO:0000256" key="1">
    <source>
        <dbReference type="ARBA" id="ARBA00007092"/>
    </source>
</evidence>
<dbReference type="GO" id="GO:0046872">
    <property type="term" value="F:metal ion binding"/>
    <property type="evidence" value="ECO:0007669"/>
    <property type="project" value="UniProtKB-KW"/>
</dbReference>
<evidence type="ECO:0000256" key="5">
    <source>
        <dbReference type="PIRSR" id="PIRSR604808-1"/>
    </source>
</evidence>
<comment type="cofactor">
    <cofactor evidence="6 8">
        <name>Mg(2+)</name>
        <dbReference type="ChEBI" id="CHEBI:18420"/>
    </cofactor>
    <cofactor evidence="6 8">
        <name>Mn(2+)</name>
        <dbReference type="ChEBI" id="CHEBI:29035"/>
    </cofactor>
    <text evidence="6 8">Probably binds two magnesium or manganese ions per subunit.</text>
</comment>
<feature type="binding site" evidence="6">
    <location>
        <position position="443"/>
    </location>
    <ligand>
        <name>Mg(2+)</name>
        <dbReference type="ChEBI" id="CHEBI:18420"/>
        <label>1</label>
    </ligand>
</feature>
<feature type="active site" description="Proton donor/acceptor" evidence="5">
    <location>
        <position position="336"/>
    </location>
</feature>
<evidence type="ECO:0000256" key="9">
    <source>
        <dbReference type="SAM" id="MobiDB-lite"/>
    </source>
</evidence>
<reference evidence="11" key="1">
    <citation type="submission" date="2016-04" db="EMBL/GenBank/DDBJ databases">
        <authorList>
            <person name="Nguyen H.D."/>
            <person name="Samba Siva P."/>
            <person name="Cullis J."/>
            <person name="Levesque C.A."/>
            <person name="Hambleton S."/>
        </authorList>
    </citation>
    <scope>NUCLEOTIDE SEQUENCE</scope>
    <source>
        <strain evidence="11">DAOMC 236422</strain>
    </source>
</reference>
<dbReference type="EMBL" id="LWDG02000087">
    <property type="protein sequence ID" value="KAE8269584.1"/>
    <property type="molecule type" value="Genomic_DNA"/>
</dbReference>
<dbReference type="AlphaFoldDB" id="A0A8X7NAB1"/>
<feature type="binding site" evidence="6">
    <location>
        <position position="442"/>
    </location>
    <ligand>
        <name>Mg(2+)</name>
        <dbReference type="ChEBI" id="CHEBI:18420"/>
        <label>1</label>
    </ligand>
</feature>
<keyword evidence="4 6" id="KW-0460">Magnesium</keyword>
<feature type="active site" evidence="5">
    <location>
        <position position="297"/>
    </location>
</feature>
<keyword evidence="6" id="KW-0464">Manganese</keyword>
<gene>
    <name evidence="11" type="ORF">A4X09_0g2752</name>
</gene>
<dbReference type="GO" id="GO:0008311">
    <property type="term" value="F:double-stranded DNA 3'-5' DNA exonuclease activity"/>
    <property type="evidence" value="ECO:0007669"/>
    <property type="project" value="TreeGrafter"/>
</dbReference>
<dbReference type="PANTHER" id="PTHR22748:SF6">
    <property type="entry name" value="DNA-(APURINIC OR APYRIMIDINIC SITE) ENDONUCLEASE"/>
    <property type="match status" value="1"/>
</dbReference>